<evidence type="ECO:0000256" key="6">
    <source>
        <dbReference type="ARBA" id="ARBA00022679"/>
    </source>
</evidence>
<dbReference type="EMBL" id="JAKFHA010000013">
    <property type="protein sequence ID" value="MCF2529951.1"/>
    <property type="molecule type" value="Genomic_DNA"/>
</dbReference>
<name>A0AA41U1R9_9ACTN</name>
<dbReference type="Proteomes" id="UP001165378">
    <property type="component" value="Unassembled WGS sequence"/>
</dbReference>
<reference evidence="14" key="1">
    <citation type="submission" date="2022-01" db="EMBL/GenBank/DDBJ databases">
        <title>Genome-Based Taxonomic Classification of the Phylum Actinobacteria.</title>
        <authorList>
            <person name="Gao Y."/>
        </authorList>
    </citation>
    <scope>NUCLEOTIDE SEQUENCE</scope>
    <source>
        <strain evidence="14">KLBMP 8922</strain>
    </source>
</reference>
<accession>A0AA41U1R9</accession>
<dbReference type="EC" id="2.3.1.47" evidence="5"/>
<dbReference type="GO" id="GO:0008710">
    <property type="term" value="F:8-amino-7-oxononanoate synthase activity"/>
    <property type="evidence" value="ECO:0007669"/>
    <property type="project" value="UniProtKB-EC"/>
</dbReference>
<evidence type="ECO:0000256" key="8">
    <source>
        <dbReference type="ARBA" id="ARBA00022898"/>
    </source>
</evidence>
<dbReference type="PROSITE" id="PS00599">
    <property type="entry name" value="AA_TRANSFER_CLASS_2"/>
    <property type="match status" value="1"/>
</dbReference>
<evidence type="ECO:0000259" key="13">
    <source>
        <dbReference type="Pfam" id="PF00155"/>
    </source>
</evidence>
<evidence type="ECO:0000256" key="1">
    <source>
        <dbReference type="ARBA" id="ARBA00001933"/>
    </source>
</evidence>
<evidence type="ECO:0000256" key="3">
    <source>
        <dbReference type="ARBA" id="ARBA00010008"/>
    </source>
</evidence>
<evidence type="ECO:0000256" key="12">
    <source>
        <dbReference type="RuleBase" id="RU003693"/>
    </source>
</evidence>
<evidence type="ECO:0000256" key="4">
    <source>
        <dbReference type="ARBA" id="ARBA00011738"/>
    </source>
</evidence>
<keyword evidence="15" id="KW-1185">Reference proteome</keyword>
<protein>
    <recommendedName>
        <fullName evidence="5">8-amino-7-oxononanoate synthase</fullName>
        <ecNumber evidence="5">2.3.1.47</ecNumber>
    </recommendedName>
    <alternativeName>
        <fullName evidence="9">7-keto-8-amino-pelargonic acid synthase</fullName>
    </alternativeName>
    <alternativeName>
        <fullName evidence="10">8-amino-7-ketopelargonate synthase</fullName>
    </alternativeName>
</protein>
<evidence type="ECO:0000256" key="9">
    <source>
        <dbReference type="ARBA" id="ARBA00032610"/>
    </source>
</evidence>
<sequence>MSENRPQPAPSGGHPLDWLEIREKERVAAGLRRRLRPRPADEPGVLDLAGNDYLGLARHPRVLAAAADAVRVWGAGSTGSRLVTGSTDLHAELEAELAAHLESEAALVFSSGYLANIGAITSLAGRGDLVVSDAINHASIVDACRLSRARVAITPHCDVAALAEVLAQRTEERALVVVDAVFSVDGDLAPLAEIAAVVRRYNAVLLVDEAHGLGVVGEAGRGAVHAAGLAGADHVVQTVTLSKAMGSQGGAVVGPQRVVDHLVDTARPFIFDTGLAPVCAAAALESLRMLREEPALAGAVRARARQIADGARGLGLRATVPAGAVASVLIGAPDAAFEAARRSAEAGVRVGCFRPPSVPDGISRLRLAARADLTDADVARALDVLAEATKGL</sequence>
<comment type="pathway">
    <text evidence="2">Cofactor biosynthesis; biotin biosynthesis.</text>
</comment>
<dbReference type="PANTHER" id="PTHR13693">
    <property type="entry name" value="CLASS II AMINOTRANSFERASE/8-AMINO-7-OXONONANOATE SYNTHASE"/>
    <property type="match status" value="1"/>
</dbReference>
<dbReference type="InterPro" id="IPR015422">
    <property type="entry name" value="PyrdxlP-dep_Trfase_small"/>
</dbReference>
<comment type="similarity">
    <text evidence="3">Belongs to the class-II pyridoxal-phosphate-dependent aminotransferase family. BioF subfamily.</text>
</comment>
<keyword evidence="8 12" id="KW-0663">Pyridoxal phosphate</keyword>
<comment type="cofactor">
    <cofactor evidence="1 12">
        <name>pyridoxal 5'-phosphate</name>
        <dbReference type="ChEBI" id="CHEBI:597326"/>
    </cofactor>
</comment>
<comment type="caution">
    <text evidence="14">The sequence shown here is derived from an EMBL/GenBank/DDBJ whole genome shotgun (WGS) entry which is preliminary data.</text>
</comment>
<comment type="subunit">
    <text evidence="4">Homodimer.</text>
</comment>
<evidence type="ECO:0000313" key="14">
    <source>
        <dbReference type="EMBL" id="MCF2529951.1"/>
    </source>
</evidence>
<dbReference type="GO" id="GO:0009102">
    <property type="term" value="P:biotin biosynthetic process"/>
    <property type="evidence" value="ECO:0007669"/>
    <property type="project" value="UniProtKB-KW"/>
</dbReference>
<dbReference type="Gene3D" id="3.40.640.10">
    <property type="entry name" value="Type I PLP-dependent aspartate aminotransferase-like (Major domain)"/>
    <property type="match status" value="1"/>
</dbReference>
<dbReference type="GO" id="GO:0030170">
    <property type="term" value="F:pyridoxal phosphate binding"/>
    <property type="evidence" value="ECO:0007669"/>
    <property type="project" value="InterPro"/>
</dbReference>
<evidence type="ECO:0000256" key="2">
    <source>
        <dbReference type="ARBA" id="ARBA00004746"/>
    </source>
</evidence>
<dbReference type="InterPro" id="IPR050087">
    <property type="entry name" value="AON_synthase_class-II"/>
</dbReference>
<dbReference type="InterPro" id="IPR004839">
    <property type="entry name" value="Aminotransferase_I/II_large"/>
</dbReference>
<dbReference type="Pfam" id="PF00155">
    <property type="entry name" value="Aminotran_1_2"/>
    <property type="match status" value="1"/>
</dbReference>
<gene>
    <name evidence="14" type="ORF">LZ495_22400</name>
</gene>
<dbReference type="InterPro" id="IPR015424">
    <property type="entry name" value="PyrdxlP-dep_Trfase"/>
</dbReference>
<dbReference type="RefSeq" id="WP_235054589.1">
    <property type="nucleotide sequence ID" value="NZ_JAKFHA010000013.1"/>
</dbReference>
<dbReference type="Gene3D" id="3.90.1150.10">
    <property type="entry name" value="Aspartate Aminotransferase, domain 1"/>
    <property type="match status" value="1"/>
</dbReference>
<evidence type="ECO:0000256" key="5">
    <source>
        <dbReference type="ARBA" id="ARBA00013187"/>
    </source>
</evidence>
<evidence type="ECO:0000256" key="11">
    <source>
        <dbReference type="ARBA" id="ARBA00047715"/>
    </source>
</evidence>
<evidence type="ECO:0000256" key="7">
    <source>
        <dbReference type="ARBA" id="ARBA00022756"/>
    </source>
</evidence>
<dbReference type="InterPro" id="IPR015421">
    <property type="entry name" value="PyrdxlP-dep_Trfase_major"/>
</dbReference>
<keyword evidence="6" id="KW-0808">Transferase</keyword>
<organism evidence="14 15">
    <name type="scientific">Yinghuangia soli</name>
    <dbReference type="NCBI Taxonomy" id="2908204"/>
    <lineage>
        <taxon>Bacteria</taxon>
        <taxon>Bacillati</taxon>
        <taxon>Actinomycetota</taxon>
        <taxon>Actinomycetes</taxon>
        <taxon>Kitasatosporales</taxon>
        <taxon>Streptomycetaceae</taxon>
        <taxon>Yinghuangia</taxon>
    </lineage>
</organism>
<dbReference type="InterPro" id="IPR001917">
    <property type="entry name" value="Aminotrans_II_pyridoxalP_BS"/>
</dbReference>
<evidence type="ECO:0000313" key="15">
    <source>
        <dbReference type="Proteomes" id="UP001165378"/>
    </source>
</evidence>
<keyword evidence="7" id="KW-0093">Biotin biosynthesis</keyword>
<evidence type="ECO:0000256" key="10">
    <source>
        <dbReference type="ARBA" id="ARBA00033381"/>
    </source>
</evidence>
<dbReference type="PANTHER" id="PTHR13693:SF100">
    <property type="entry name" value="8-AMINO-7-OXONONANOATE SYNTHASE"/>
    <property type="match status" value="1"/>
</dbReference>
<feature type="domain" description="Aminotransferase class I/classII large" evidence="13">
    <location>
        <begin position="45"/>
        <end position="385"/>
    </location>
</feature>
<dbReference type="SUPFAM" id="SSF53383">
    <property type="entry name" value="PLP-dependent transferases"/>
    <property type="match status" value="1"/>
</dbReference>
<comment type="catalytic activity">
    <reaction evidence="11">
        <text>6-carboxyhexanoyl-[ACP] + L-alanine + H(+) = (8S)-8-amino-7-oxononanoate + holo-[ACP] + CO2</text>
        <dbReference type="Rhea" id="RHEA:42288"/>
        <dbReference type="Rhea" id="RHEA-COMP:9685"/>
        <dbReference type="Rhea" id="RHEA-COMP:9955"/>
        <dbReference type="ChEBI" id="CHEBI:15378"/>
        <dbReference type="ChEBI" id="CHEBI:16526"/>
        <dbReference type="ChEBI" id="CHEBI:57972"/>
        <dbReference type="ChEBI" id="CHEBI:64479"/>
        <dbReference type="ChEBI" id="CHEBI:78846"/>
        <dbReference type="ChEBI" id="CHEBI:149468"/>
        <dbReference type="EC" id="2.3.1.47"/>
    </reaction>
</comment>
<proteinExistence type="inferred from homology"/>
<dbReference type="AlphaFoldDB" id="A0AA41U1R9"/>